<dbReference type="InterPro" id="IPR042099">
    <property type="entry name" value="ANL_N_sf"/>
</dbReference>
<organism evidence="1 2">
    <name type="scientific">Microbacterium album</name>
    <dbReference type="NCBI Taxonomy" id="2053191"/>
    <lineage>
        <taxon>Bacteria</taxon>
        <taxon>Bacillati</taxon>
        <taxon>Actinomycetota</taxon>
        <taxon>Actinomycetes</taxon>
        <taxon>Micrococcales</taxon>
        <taxon>Microbacteriaceae</taxon>
        <taxon>Microbacterium</taxon>
    </lineage>
</organism>
<dbReference type="Gene3D" id="3.30.300.30">
    <property type="match status" value="1"/>
</dbReference>
<reference evidence="1" key="1">
    <citation type="journal article" date="2014" name="Int. J. Syst. Evol. Microbiol.">
        <title>Complete genome sequence of Corynebacterium casei LMG S-19264T (=DSM 44701T), isolated from a smear-ripened cheese.</title>
        <authorList>
            <consortium name="US DOE Joint Genome Institute (JGI-PGF)"/>
            <person name="Walter F."/>
            <person name="Albersmeier A."/>
            <person name="Kalinowski J."/>
            <person name="Ruckert C."/>
        </authorList>
    </citation>
    <scope>NUCLEOTIDE SEQUENCE</scope>
    <source>
        <strain evidence="1">CGMCC 1.15794</strain>
    </source>
</reference>
<dbReference type="AlphaFoldDB" id="A0A917IEG1"/>
<evidence type="ECO:0000313" key="1">
    <source>
        <dbReference type="EMBL" id="GGH40693.1"/>
    </source>
</evidence>
<dbReference type="EMBL" id="BMJY01000003">
    <property type="protein sequence ID" value="GGH40693.1"/>
    <property type="molecule type" value="Genomic_DNA"/>
</dbReference>
<name>A0A917IEG1_9MICO</name>
<protein>
    <submittedName>
        <fullName evidence="1">Phenylacetate--CoA ligase</fullName>
    </submittedName>
</protein>
<accession>A0A917IEG1</accession>
<dbReference type="PANTHER" id="PTHR43845:SF1">
    <property type="entry name" value="BLR5969 PROTEIN"/>
    <property type="match status" value="1"/>
</dbReference>
<dbReference type="GO" id="GO:0016874">
    <property type="term" value="F:ligase activity"/>
    <property type="evidence" value="ECO:0007669"/>
    <property type="project" value="UniProtKB-KW"/>
</dbReference>
<keyword evidence="2" id="KW-1185">Reference proteome</keyword>
<dbReference type="Proteomes" id="UP000657592">
    <property type="component" value="Unassembled WGS sequence"/>
</dbReference>
<proteinExistence type="predicted"/>
<gene>
    <name evidence="1" type="ORF">GCM10010921_12790</name>
</gene>
<sequence>MAEHLRDTLETHDWEEILSWQRAQLPGFVARLRERSPFYAERLAEADADLDGAGWARVPFTVKDDIRRTQRERGPEDPLLGPMQGVPDEEIAQVIGSSGTTGNPTFFGLTARDLDTWRDSLANWLAIAGVGPGNIVALTTGIPMVAGGMPYADAVRAVGATLAWIGGQPTERQAQLMDLLRVDVLMGTASFVGFFAERCAEVLGKPAPRLHVRTILAGGEPGIGNPETRRRTLEAWGAERISEVMGMCDVMAGMWAQCGQGDGMHFAASRNVHVELIDPETREPLAWADGVEGEAVYTTFTREATPVVRYRSRDHVKVLGMECACGRRTPRIACIGRTDDMLIYKAMNVFPSDIRDVILGHSGHIVERLRIRKASPDQVRFDDPIPVEIETGANVGDELAAELAEAVRRLLRVRVAIEWLPLGAIPVSSYKNALTYVPEPVTA</sequence>
<dbReference type="PANTHER" id="PTHR43845">
    <property type="entry name" value="BLR5969 PROTEIN"/>
    <property type="match status" value="1"/>
</dbReference>
<dbReference type="Gene3D" id="3.40.50.12780">
    <property type="entry name" value="N-terminal domain of ligase-like"/>
    <property type="match status" value="1"/>
</dbReference>
<comment type="caution">
    <text evidence="1">The sequence shown here is derived from an EMBL/GenBank/DDBJ whole genome shotgun (WGS) entry which is preliminary data.</text>
</comment>
<dbReference type="RefSeq" id="WP_188755403.1">
    <property type="nucleotide sequence ID" value="NZ_BMJY01000003.1"/>
</dbReference>
<evidence type="ECO:0000313" key="2">
    <source>
        <dbReference type="Proteomes" id="UP000657592"/>
    </source>
</evidence>
<dbReference type="InterPro" id="IPR045851">
    <property type="entry name" value="AMP-bd_C_sf"/>
</dbReference>
<reference evidence="1" key="2">
    <citation type="submission" date="2020-09" db="EMBL/GenBank/DDBJ databases">
        <authorList>
            <person name="Sun Q."/>
            <person name="Zhou Y."/>
        </authorList>
    </citation>
    <scope>NUCLEOTIDE SEQUENCE</scope>
    <source>
        <strain evidence="1">CGMCC 1.15794</strain>
    </source>
</reference>
<keyword evidence="1" id="KW-0436">Ligase</keyword>
<dbReference type="SUPFAM" id="SSF56801">
    <property type="entry name" value="Acetyl-CoA synthetase-like"/>
    <property type="match status" value="1"/>
</dbReference>